<reference evidence="1 2" key="1">
    <citation type="submission" date="2020-08" db="EMBL/GenBank/DDBJ databases">
        <title>A Genomic Blueprint of the Chicken Gut Microbiome.</title>
        <authorList>
            <person name="Gilroy R."/>
            <person name="Ravi A."/>
            <person name="Getino M."/>
            <person name="Pursley I."/>
            <person name="Horton D.L."/>
            <person name="Alikhan N.-F."/>
            <person name="Baker D."/>
            <person name="Gharbi K."/>
            <person name="Hall N."/>
            <person name="Watson M."/>
            <person name="Adriaenssens E.M."/>
            <person name="Foster-Nyarko E."/>
            <person name="Jarju S."/>
            <person name="Secka A."/>
            <person name="Antonio M."/>
            <person name="Oren A."/>
            <person name="Chaudhuri R."/>
            <person name="La Ragione R.M."/>
            <person name="Hildebrand F."/>
            <person name="Pallen M.J."/>
        </authorList>
    </citation>
    <scope>NUCLEOTIDE SEQUENCE [LARGE SCALE GENOMIC DNA]</scope>
    <source>
        <strain evidence="1 2">Sa1BUA2</strain>
    </source>
</reference>
<gene>
    <name evidence="1" type="ORF">H9631_05635</name>
</gene>
<protein>
    <submittedName>
        <fullName evidence="1">Uncharacterized protein</fullName>
    </submittedName>
</protein>
<name>A0ABR8VIF0_9BACI</name>
<dbReference type="Proteomes" id="UP000648182">
    <property type="component" value="Unassembled WGS sequence"/>
</dbReference>
<evidence type="ECO:0000313" key="2">
    <source>
        <dbReference type="Proteomes" id="UP000648182"/>
    </source>
</evidence>
<sequence length="87" mass="10369">MKTPDLTNHQVNYSNGLLNTQRMILMNDFIMESNLEDQYLHHLNTLRQQDGWAEFHPIIEETIQEYQITDYDIQHAISDFIRVPAFC</sequence>
<dbReference type="RefSeq" id="WP_191810796.1">
    <property type="nucleotide sequence ID" value="NZ_JACSPV010000007.1"/>
</dbReference>
<comment type="caution">
    <text evidence="1">The sequence shown here is derived from an EMBL/GenBank/DDBJ whole genome shotgun (WGS) entry which is preliminary data.</text>
</comment>
<proteinExistence type="predicted"/>
<keyword evidence="2" id="KW-1185">Reference proteome</keyword>
<organism evidence="1 2">
    <name type="scientific">Bacillus norwichensis</name>
    <dbReference type="NCBI Taxonomy" id="2762217"/>
    <lineage>
        <taxon>Bacteria</taxon>
        <taxon>Bacillati</taxon>
        <taxon>Bacillota</taxon>
        <taxon>Bacilli</taxon>
        <taxon>Bacillales</taxon>
        <taxon>Bacillaceae</taxon>
        <taxon>Bacillus</taxon>
    </lineage>
</organism>
<dbReference type="EMBL" id="JACSPV010000007">
    <property type="protein sequence ID" value="MBD8004558.1"/>
    <property type="molecule type" value="Genomic_DNA"/>
</dbReference>
<evidence type="ECO:0000313" key="1">
    <source>
        <dbReference type="EMBL" id="MBD8004558.1"/>
    </source>
</evidence>
<accession>A0ABR8VIF0</accession>